<gene>
    <name evidence="2" type="ORF">EAX62_07095</name>
</gene>
<comment type="similarity">
    <text evidence="1">Belongs to the ROK (NagC/XylR) family.</text>
</comment>
<evidence type="ECO:0000256" key="1">
    <source>
        <dbReference type="ARBA" id="ARBA00006479"/>
    </source>
</evidence>
<dbReference type="Pfam" id="PF00480">
    <property type="entry name" value="ROK"/>
    <property type="match status" value="1"/>
</dbReference>
<dbReference type="RefSeq" id="WP_121900864.1">
    <property type="nucleotide sequence ID" value="NZ_REFW01000001.1"/>
</dbReference>
<dbReference type="Gene3D" id="3.30.420.40">
    <property type="match status" value="2"/>
</dbReference>
<dbReference type="Proteomes" id="UP000275256">
    <property type="component" value="Unassembled WGS sequence"/>
</dbReference>
<proteinExistence type="inferred from homology"/>
<comment type="caution">
    <text evidence="2">The sequence shown here is derived from an EMBL/GenBank/DDBJ whole genome shotgun (WGS) entry which is preliminary data.</text>
</comment>
<dbReference type="SUPFAM" id="SSF53067">
    <property type="entry name" value="Actin-like ATPase domain"/>
    <property type="match status" value="1"/>
</dbReference>
<evidence type="ECO:0000313" key="2">
    <source>
        <dbReference type="EMBL" id="RMB62314.1"/>
    </source>
</evidence>
<name>A0A3M0GBP2_9ACTN</name>
<evidence type="ECO:0000313" key="3">
    <source>
        <dbReference type="Proteomes" id="UP000275256"/>
    </source>
</evidence>
<sequence>MLTDSEAALAEAVLLHGPLSRRSLTSRLGLSAASLTRLAKPFLARGLFVELEEVPDGLVGRPTKPLDIAPNLPFYAGVKVTGDLVHVVATDVRVNEIANCEMPLRDTSPSEVISVIAEAVDRLGVTGIAGLGVSLGGSVADGIVARAPFLGWTNLPFVALLENVVRIPVTLENDLVALAEAQRWFGLGKGLQGFAVVTVGAGVGYALVSNGTVSRSHDSGIGVAAHIPLSSMGPTCHEGHIGCAQAMLTSEFIAASVSSAIGRTLTWAEAVHVAQDEPPARAVMDASGEALGRLVALAANLSLQSDVILAGEGIALFDLTEETVRRAVSSHRDPLASPVALHIDRSGFRAWARGAAAVAIQTSLRRLTLH</sequence>
<dbReference type="InterPro" id="IPR036390">
    <property type="entry name" value="WH_DNA-bd_sf"/>
</dbReference>
<protein>
    <submittedName>
        <fullName evidence="2">ROK family protein</fullName>
    </submittedName>
</protein>
<dbReference type="InterPro" id="IPR036388">
    <property type="entry name" value="WH-like_DNA-bd_sf"/>
</dbReference>
<dbReference type="OrthoDB" id="3464494at2"/>
<dbReference type="PANTHER" id="PTHR18964:SF149">
    <property type="entry name" value="BIFUNCTIONAL UDP-N-ACETYLGLUCOSAMINE 2-EPIMERASE_N-ACETYLMANNOSAMINE KINASE"/>
    <property type="match status" value="1"/>
</dbReference>
<dbReference type="InterPro" id="IPR043129">
    <property type="entry name" value="ATPase_NBD"/>
</dbReference>
<dbReference type="PANTHER" id="PTHR18964">
    <property type="entry name" value="ROK (REPRESSOR, ORF, KINASE) FAMILY"/>
    <property type="match status" value="1"/>
</dbReference>
<organism evidence="2 3">
    <name type="scientific">Tessaracoccus antarcticus</name>
    <dbReference type="NCBI Taxonomy" id="2479848"/>
    <lineage>
        <taxon>Bacteria</taxon>
        <taxon>Bacillati</taxon>
        <taxon>Actinomycetota</taxon>
        <taxon>Actinomycetes</taxon>
        <taxon>Propionibacteriales</taxon>
        <taxon>Propionibacteriaceae</taxon>
        <taxon>Tessaracoccus</taxon>
    </lineage>
</organism>
<reference evidence="2 3" key="1">
    <citation type="submission" date="2018-10" db="EMBL/GenBank/DDBJ databases">
        <title>Tessaracoccus antarcticuss sp. nov., isolated from sediment.</title>
        <authorList>
            <person name="Zhou L.Y."/>
            <person name="Du Z.J."/>
        </authorList>
    </citation>
    <scope>NUCLEOTIDE SEQUENCE [LARGE SCALE GENOMIC DNA]</scope>
    <source>
        <strain evidence="2 3">JDX10</strain>
    </source>
</reference>
<keyword evidence="3" id="KW-1185">Reference proteome</keyword>
<dbReference type="Gene3D" id="1.10.10.10">
    <property type="entry name" value="Winged helix-like DNA-binding domain superfamily/Winged helix DNA-binding domain"/>
    <property type="match status" value="1"/>
</dbReference>
<dbReference type="InterPro" id="IPR000600">
    <property type="entry name" value="ROK"/>
</dbReference>
<dbReference type="SUPFAM" id="SSF46785">
    <property type="entry name" value="Winged helix' DNA-binding domain"/>
    <property type="match status" value="1"/>
</dbReference>
<accession>A0A3M0GBP2</accession>
<dbReference type="AlphaFoldDB" id="A0A3M0GBP2"/>
<dbReference type="EMBL" id="REFW01000001">
    <property type="protein sequence ID" value="RMB62314.1"/>
    <property type="molecule type" value="Genomic_DNA"/>
</dbReference>